<reference evidence="1 2" key="1">
    <citation type="submission" date="2018-08" db="EMBL/GenBank/DDBJ databases">
        <title>Genomic Encyclopedia of Type Strains, Phase III (KMG-III): the genomes of soil and plant-associated and newly described type strains.</title>
        <authorList>
            <person name="Whitman W."/>
        </authorList>
    </citation>
    <scope>NUCLEOTIDE SEQUENCE [LARGE SCALE GENOMIC DNA]</scope>
    <source>
        <strain evidence="1 2">CGMCC 1.10966</strain>
    </source>
</reference>
<comment type="caution">
    <text evidence="1">The sequence shown here is derived from an EMBL/GenBank/DDBJ whole genome shotgun (WGS) entry which is preliminary data.</text>
</comment>
<dbReference type="PANTHER" id="PTHR41263">
    <property type="entry name" value="ASPARTYL-PHOSPHATE PHOSPHATASE YISI"/>
    <property type="match status" value="1"/>
</dbReference>
<dbReference type="GO" id="GO:0046983">
    <property type="term" value="F:protein dimerization activity"/>
    <property type="evidence" value="ECO:0007669"/>
    <property type="project" value="InterPro"/>
</dbReference>
<gene>
    <name evidence="1" type="ORF">A8990_10929</name>
</gene>
<dbReference type="Proteomes" id="UP000256304">
    <property type="component" value="Unassembled WGS sequence"/>
</dbReference>
<accession>A0A3D9S3S7</accession>
<dbReference type="InterPro" id="IPR037208">
    <property type="entry name" value="Spo0E-like_sf"/>
</dbReference>
<dbReference type="OrthoDB" id="2926598at2"/>
<dbReference type="InterPro" id="IPR018540">
    <property type="entry name" value="Spo0E-like"/>
</dbReference>
<dbReference type="EMBL" id="QTTN01000009">
    <property type="protein sequence ID" value="REE87384.1"/>
    <property type="molecule type" value="Genomic_DNA"/>
</dbReference>
<dbReference type="InterPro" id="IPR036638">
    <property type="entry name" value="HLH_DNA-bd_sf"/>
</dbReference>
<keyword evidence="2" id="KW-1185">Reference proteome</keyword>
<dbReference type="GO" id="GO:0043937">
    <property type="term" value="P:regulation of sporulation"/>
    <property type="evidence" value="ECO:0007669"/>
    <property type="project" value="InterPro"/>
</dbReference>
<dbReference type="Pfam" id="PF09388">
    <property type="entry name" value="SpoOE-like"/>
    <property type="match status" value="1"/>
</dbReference>
<sequence>MESFLAQRIEAMRCEMIDKASTYGSFTHEKVVSISQRLDRYIVVYQKLKKKKLHRVG</sequence>
<proteinExistence type="predicted"/>
<dbReference type="InterPro" id="IPR053028">
    <property type="entry name" value="Spo0E-like_phosphatase"/>
</dbReference>
<dbReference type="AlphaFoldDB" id="A0A3D9S3S7"/>
<evidence type="ECO:0000313" key="2">
    <source>
        <dbReference type="Proteomes" id="UP000256304"/>
    </source>
</evidence>
<evidence type="ECO:0000313" key="1">
    <source>
        <dbReference type="EMBL" id="REE87384.1"/>
    </source>
</evidence>
<dbReference type="SUPFAM" id="SSF140500">
    <property type="entry name" value="BAS1536-like"/>
    <property type="match status" value="1"/>
</dbReference>
<protein>
    <submittedName>
        <fullName evidence="1">Spo0E like sporulation regulatory protein</fullName>
    </submittedName>
</protein>
<dbReference type="RefSeq" id="WP_116188841.1">
    <property type="nucleotide sequence ID" value="NZ_QTTN01000009.1"/>
</dbReference>
<dbReference type="PANTHER" id="PTHR41263:SF1">
    <property type="entry name" value="ASPARTYL-PHOSPHATE PHOSPHATASE YISI"/>
    <property type="match status" value="1"/>
</dbReference>
<name>A0A3D9S3S7_9BACL</name>
<dbReference type="Gene3D" id="4.10.280.10">
    <property type="entry name" value="Helix-loop-helix DNA-binding domain"/>
    <property type="match status" value="1"/>
</dbReference>
<organism evidence="1 2">
    <name type="scientific">Paenibacillus taihuensis</name>
    <dbReference type="NCBI Taxonomy" id="1156355"/>
    <lineage>
        <taxon>Bacteria</taxon>
        <taxon>Bacillati</taxon>
        <taxon>Bacillota</taxon>
        <taxon>Bacilli</taxon>
        <taxon>Bacillales</taxon>
        <taxon>Paenibacillaceae</taxon>
        <taxon>Paenibacillus</taxon>
    </lineage>
</organism>